<keyword evidence="3" id="KW-0804">Transcription</keyword>
<dbReference type="PANTHER" id="PTHR43280:SF2">
    <property type="entry name" value="HTH-TYPE TRANSCRIPTIONAL REGULATOR EXSA"/>
    <property type="match status" value="1"/>
</dbReference>
<accession>A0ABU1P0R6</accession>
<dbReference type="RefSeq" id="WP_310500630.1">
    <property type="nucleotide sequence ID" value="NZ_JAVDSB010000009.1"/>
</dbReference>
<dbReference type="Gene3D" id="1.10.10.60">
    <property type="entry name" value="Homeodomain-like"/>
    <property type="match status" value="2"/>
</dbReference>
<dbReference type="InterPro" id="IPR020449">
    <property type="entry name" value="Tscrpt_reg_AraC-type_HTH"/>
</dbReference>
<evidence type="ECO:0000313" key="6">
    <source>
        <dbReference type="Proteomes" id="UP001267290"/>
    </source>
</evidence>
<comment type="caution">
    <text evidence="5">The sequence shown here is derived from an EMBL/GenBank/DDBJ whole genome shotgun (WGS) entry which is preliminary data.</text>
</comment>
<keyword evidence="1" id="KW-0805">Transcription regulation</keyword>
<dbReference type="PROSITE" id="PS00041">
    <property type="entry name" value="HTH_ARAC_FAMILY_1"/>
    <property type="match status" value="1"/>
</dbReference>
<proteinExistence type="predicted"/>
<evidence type="ECO:0000313" key="5">
    <source>
        <dbReference type="EMBL" id="MDR6553144.1"/>
    </source>
</evidence>
<dbReference type="Proteomes" id="UP001267290">
    <property type="component" value="Unassembled WGS sequence"/>
</dbReference>
<organism evidence="5 6">
    <name type="scientific">Paenibacillus qinlingensis</name>
    <dbReference type="NCBI Taxonomy" id="1837343"/>
    <lineage>
        <taxon>Bacteria</taxon>
        <taxon>Bacillati</taxon>
        <taxon>Bacillota</taxon>
        <taxon>Bacilli</taxon>
        <taxon>Bacillales</taxon>
        <taxon>Paenibacillaceae</taxon>
        <taxon>Paenibacillus</taxon>
    </lineage>
</organism>
<gene>
    <name evidence="5" type="ORF">J2736_004351</name>
</gene>
<dbReference type="PRINTS" id="PR00032">
    <property type="entry name" value="HTHARAC"/>
</dbReference>
<dbReference type="EMBL" id="JAVDSB010000009">
    <property type="protein sequence ID" value="MDR6553144.1"/>
    <property type="molecule type" value="Genomic_DNA"/>
</dbReference>
<evidence type="ECO:0000259" key="4">
    <source>
        <dbReference type="PROSITE" id="PS01124"/>
    </source>
</evidence>
<dbReference type="PROSITE" id="PS01124">
    <property type="entry name" value="HTH_ARAC_FAMILY_2"/>
    <property type="match status" value="1"/>
</dbReference>
<dbReference type="Pfam" id="PF12833">
    <property type="entry name" value="HTH_18"/>
    <property type="match status" value="1"/>
</dbReference>
<feature type="domain" description="HTH araC/xylS-type" evidence="4">
    <location>
        <begin position="158"/>
        <end position="257"/>
    </location>
</feature>
<dbReference type="SMART" id="SM00342">
    <property type="entry name" value="HTH_ARAC"/>
    <property type="match status" value="1"/>
</dbReference>
<keyword evidence="6" id="KW-1185">Reference proteome</keyword>
<dbReference type="InterPro" id="IPR009057">
    <property type="entry name" value="Homeodomain-like_sf"/>
</dbReference>
<protein>
    <submittedName>
        <fullName evidence="5">AraC-like DNA-binding protein</fullName>
    </submittedName>
</protein>
<dbReference type="InterPro" id="IPR018060">
    <property type="entry name" value="HTH_AraC"/>
</dbReference>
<keyword evidence="2" id="KW-0238">DNA-binding</keyword>
<dbReference type="SUPFAM" id="SSF46689">
    <property type="entry name" value="Homeodomain-like"/>
    <property type="match status" value="2"/>
</dbReference>
<dbReference type="InterPro" id="IPR018062">
    <property type="entry name" value="HTH_AraC-typ_CS"/>
</dbReference>
<sequence length="260" mass="30384">MIQDIKLTRYYYADQREQFSLTEDTYQGWVMLAAQDGSFSFTIDGGDDTKQQLAQFGELIFCPPNHILKRHVLQKLSFHFCEFTCLGDWTLPQIVRLKDISRLRSTFQYLQEWQESEDLHQQFTSDARHLIKDLIFQSHREQYKTQHHSAGTIDPLMNRAAAYIETRTCEHELSLQELATTLGISNSQLTRRFQAAYGLSPVRFSTKVRLTRARLLLVETQDSLENIAEQCGFQNAFYFSRVFSQHMGISPSGYRKNYRV</sequence>
<name>A0ABU1P0R6_9BACL</name>
<reference evidence="5 6" key="1">
    <citation type="submission" date="2023-07" db="EMBL/GenBank/DDBJ databases">
        <title>Sorghum-associated microbial communities from plants grown in Nebraska, USA.</title>
        <authorList>
            <person name="Schachtman D."/>
        </authorList>
    </citation>
    <scope>NUCLEOTIDE SEQUENCE [LARGE SCALE GENOMIC DNA]</scope>
    <source>
        <strain evidence="5 6">CC258</strain>
    </source>
</reference>
<evidence type="ECO:0000256" key="3">
    <source>
        <dbReference type="ARBA" id="ARBA00023163"/>
    </source>
</evidence>
<evidence type="ECO:0000256" key="1">
    <source>
        <dbReference type="ARBA" id="ARBA00023015"/>
    </source>
</evidence>
<evidence type="ECO:0000256" key="2">
    <source>
        <dbReference type="ARBA" id="ARBA00023125"/>
    </source>
</evidence>
<dbReference type="PANTHER" id="PTHR43280">
    <property type="entry name" value="ARAC-FAMILY TRANSCRIPTIONAL REGULATOR"/>
    <property type="match status" value="1"/>
</dbReference>